<gene>
    <name evidence="1" type="ORF">GMOD_00006069</name>
</gene>
<evidence type="ECO:0000313" key="2">
    <source>
        <dbReference type="Proteomes" id="UP000265663"/>
    </source>
</evidence>
<sequence length="10" mass="1185">MRLRSHEGIS</sequence>
<accession>A0A3M7M475</accession>
<proteinExistence type="predicted"/>
<keyword evidence="2" id="KW-1185">Reference proteome</keyword>
<protein>
    <submittedName>
        <fullName evidence="1">Uncharacterized protein</fullName>
    </submittedName>
</protein>
<organism evidence="1 2">
    <name type="scientific">Pyrenophora seminiperda CCB06</name>
    <dbReference type="NCBI Taxonomy" id="1302712"/>
    <lineage>
        <taxon>Eukaryota</taxon>
        <taxon>Fungi</taxon>
        <taxon>Dikarya</taxon>
        <taxon>Ascomycota</taxon>
        <taxon>Pezizomycotina</taxon>
        <taxon>Dothideomycetes</taxon>
        <taxon>Pleosporomycetidae</taxon>
        <taxon>Pleosporales</taxon>
        <taxon>Pleosporineae</taxon>
        <taxon>Pleosporaceae</taxon>
        <taxon>Pyrenophora</taxon>
    </lineage>
</organism>
<name>A0A3M7M475_9PLEO</name>
<dbReference type="EMBL" id="KE747818">
    <property type="protein sequence ID" value="RMZ69307.1"/>
    <property type="molecule type" value="Genomic_DNA"/>
</dbReference>
<dbReference type="Proteomes" id="UP000265663">
    <property type="component" value="Unassembled WGS sequence"/>
</dbReference>
<evidence type="ECO:0000313" key="1">
    <source>
        <dbReference type="EMBL" id="RMZ69307.1"/>
    </source>
</evidence>
<reference evidence="1 2" key="1">
    <citation type="journal article" date="2014" name="PLoS ONE">
        <title>De novo Genome Assembly of the Fungal Plant Pathogen Pyrenophora semeniperda.</title>
        <authorList>
            <person name="Soliai M.M."/>
            <person name="Meyer S.E."/>
            <person name="Udall J.A."/>
            <person name="Elzinga D.E."/>
            <person name="Hermansen R.A."/>
            <person name="Bodily P.M."/>
            <person name="Hart A.A."/>
            <person name="Coleman C.E."/>
        </authorList>
    </citation>
    <scope>NUCLEOTIDE SEQUENCE [LARGE SCALE GENOMIC DNA]</scope>
    <source>
        <strain evidence="1 2">CCB06</strain>
        <tissue evidence="1">Mycelium</tissue>
    </source>
</reference>